<reference evidence="2" key="1">
    <citation type="submission" date="2024-02" db="EMBL/GenBank/DDBJ databases">
        <authorList>
            <consortium name="ELIXIR-Norway"/>
            <consortium name="Elixir Norway"/>
        </authorList>
    </citation>
    <scope>NUCLEOTIDE SEQUENCE</scope>
</reference>
<dbReference type="Pfam" id="PF00300">
    <property type="entry name" value="His_Phos_1"/>
    <property type="match status" value="1"/>
</dbReference>
<evidence type="ECO:0008006" key="4">
    <source>
        <dbReference type="Google" id="ProtNLM"/>
    </source>
</evidence>
<dbReference type="SMART" id="SM00855">
    <property type="entry name" value="PGAM"/>
    <property type="match status" value="1"/>
</dbReference>
<dbReference type="SUPFAM" id="SSF53254">
    <property type="entry name" value="Phosphoglycerate mutase-like"/>
    <property type="match status" value="1"/>
</dbReference>
<accession>A0ABP0UPI2</accession>
<name>A0ABP0UPI2_9BRYO</name>
<sequence length="307" mass="34659">MKKRRLDSYLDTNEVPLLLLVQNNDTRFRLKSEEIEEEARTTTSSKCIPEDATEEEEEVSAATIAHCATSTTNKKESVTCTSTGVSKVTVLEMPVKTEAVAKSKSLFPLFYRPKKTVHLVRHGQTSLWTFPGQNMYIGSGNFDIHLTPVGRQQASNISAKMAALKAELILTSPLRRALQTLQIAFPRAQEGKEPVEVTALHTEHVSGTGDVGRPPKVLAAEFPWLSFESLPEIWWYSPAEFPNDALKEEFHSTEPMEELRKRVGIFRQFLLARAETVIVVIGHSTFFKEFTSSRRRMKNCEIQTMMV</sequence>
<dbReference type="Proteomes" id="UP001497512">
    <property type="component" value="Chromosome 5"/>
</dbReference>
<dbReference type="Gene3D" id="3.40.50.1240">
    <property type="entry name" value="Phosphoglycerate mutase-like"/>
    <property type="match status" value="1"/>
</dbReference>
<organism evidence="2 3">
    <name type="scientific">Sphagnum troendelagicum</name>
    <dbReference type="NCBI Taxonomy" id="128251"/>
    <lineage>
        <taxon>Eukaryota</taxon>
        <taxon>Viridiplantae</taxon>
        <taxon>Streptophyta</taxon>
        <taxon>Embryophyta</taxon>
        <taxon>Bryophyta</taxon>
        <taxon>Sphagnophytina</taxon>
        <taxon>Sphagnopsida</taxon>
        <taxon>Sphagnales</taxon>
        <taxon>Sphagnaceae</taxon>
        <taxon>Sphagnum</taxon>
    </lineage>
</organism>
<dbReference type="PANTHER" id="PTHR48100:SF57">
    <property type="entry name" value="PHOSPHOGLYCERATE MUTASE"/>
    <property type="match status" value="1"/>
</dbReference>
<evidence type="ECO:0000313" key="2">
    <source>
        <dbReference type="EMBL" id="CAK9226788.1"/>
    </source>
</evidence>
<gene>
    <name evidence="2" type="ORF">CSSPTR1EN2_LOCUS18414</name>
</gene>
<dbReference type="CDD" id="cd07067">
    <property type="entry name" value="HP_PGM_like"/>
    <property type="match status" value="1"/>
</dbReference>
<protein>
    <recommendedName>
        <fullName evidence="4">Phosphoglycerate mutase-like protein</fullName>
    </recommendedName>
</protein>
<dbReference type="InterPro" id="IPR050275">
    <property type="entry name" value="PGM_Phosphatase"/>
</dbReference>
<evidence type="ECO:0000313" key="3">
    <source>
        <dbReference type="Proteomes" id="UP001497512"/>
    </source>
</evidence>
<keyword evidence="3" id="KW-1185">Reference proteome</keyword>
<comment type="similarity">
    <text evidence="1">Belongs to the phosphoglycerate mutase family.</text>
</comment>
<proteinExistence type="inferred from homology"/>
<evidence type="ECO:0000256" key="1">
    <source>
        <dbReference type="ARBA" id="ARBA00038362"/>
    </source>
</evidence>
<dbReference type="InterPro" id="IPR013078">
    <property type="entry name" value="His_Pase_superF_clade-1"/>
</dbReference>
<dbReference type="EMBL" id="OZ019897">
    <property type="protein sequence ID" value="CAK9226788.1"/>
    <property type="molecule type" value="Genomic_DNA"/>
</dbReference>
<dbReference type="PANTHER" id="PTHR48100">
    <property type="entry name" value="BROAD-SPECIFICITY PHOSPHATASE YOR283W-RELATED"/>
    <property type="match status" value="1"/>
</dbReference>
<dbReference type="InterPro" id="IPR029033">
    <property type="entry name" value="His_PPase_superfam"/>
</dbReference>